<keyword evidence="2" id="KW-1185">Reference proteome</keyword>
<dbReference type="EMBL" id="SNXC01000010">
    <property type="protein sequence ID" value="TDO98711.1"/>
    <property type="molecule type" value="Genomic_DNA"/>
</dbReference>
<dbReference type="AlphaFoldDB" id="A0A4R6MAX7"/>
<dbReference type="Proteomes" id="UP000294656">
    <property type="component" value="Unassembled WGS sequence"/>
</dbReference>
<comment type="caution">
    <text evidence="1">The sequence shown here is derived from an EMBL/GenBank/DDBJ whole genome shotgun (WGS) entry which is preliminary data.</text>
</comment>
<proteinExistence type="predicted"/>
<protein>
    <submittedName>
        <fullName evidence="1">Thermostable hemolysin</fullName>
    </submittedName>
</protein>
<evidence type="ECO:0000313" key="2">
    <source>
        <dbReference type="Proteomes" id="UP000294656"/>
    </source>
</evidence>
<dbReference type="OrthoDB" id="7432757at2"/>
<name>A0A4R6MAX7_9GAMM</name>
<organism evidence="1 2">
    <name type="scientific">Marinomonas balearica</name>
    <dbReference type="NCBI Taxonomy" id="491947"/>
    <lineage>
        <taxon>Bacteria</taxon>
        <taxon>Pseudomonadati</taxon>
        <taxon>Pseudomonadota</taxon>
        <taxon>Gammaproteobacteria</taxon>
        <taxon>Oceanospirillales</taxon>
        <taxon>Oceanospirillaceae</taxon>
        <taxon>Marinomonas</taxon>
    </lineage>
</organism>
<gene>
    <name evidence="1" type="ORF">DFP79_1123</name>
</gene>
<evidence type="ECO:0000313" key="1">
    <source>
        <dbReference type="EMBL" id="TDO98711.1"/>
    </source>
</evidence>
<reference evidence="1 2" key="1">
    <citation type="submission" date="2019-03" db="EMBL/GenBank/DDBJ databases">
        <title>Genomic Encyclopedia of Type Strains, Phase III (KMG-III): the genomes of soil and plant-associated and newly described type strains.</title>
        <authorList>
            <person name="Whitman W."/>
        </authorList>
    </citation>
    <scope>NUCLEOTIDE SEQUENCE [LARGE SCALE GENOMIC DNA]</scope>
    <source>
        <strain evidence="1 2">CECT 7378</strain>
    </source>
</reference>
<dbReference type="RefSeq" id="WP_133502943.1">
    <property type="nucleotide sequence ID" value="NZ_SNXC01000010.1"/>
</dbReference>
<accession>A0A4R6MAX7</accession>
<sequence length="226" mass="25774">MQPLVIPNSMDKHRLQGPKQAFDFILALPDQSQRQELERFISDGFNKCYEANVESFLPLLFGIKTKQLRAAVGVRRATEPLFLEQYLKSDVITTLRQLGMPADEYQIAELGNLYSRSHRFTLPLIMTVVMGLYLKDVRYLVFSATEKVRELLSGFGFPMTYLADADPMRLTERPNEWGSYYEQLPKVMALDVEASVFIAHQTPELCDVLSIVHGHSKQLLSSLEAI</sequence>
<dbReference type="InterPro" id="IPR022050">
    <property type="entry name" value="T_hemolysin"/>
</dbReference>
<dbReference type="Pfam" id="PF12261">
    <property type="entry name" value="T_hemolysin"/>
    <property type="match status" value="1"/>
</dbReference>